<reference evidence="2" key="1">
    <citation type="journal article" date="2019" name="Int. J. Syst. Evol. Microbiol.">
        <title>The Global Catalogue of Microorganisms (GCM) 10K type strain sequencing project: providing services to taxonomists for standard genome sequencing and annotation.</title>
        <authorList>
            <consortium name="The Broad Institute Genomics Platform"/>
            <consortium name="The Broad Institute Genome Sequencing Center for Infectious Disease"/>
            <person name="Wu L."/>
            <person name="Ma J."/>
        </authorList>
    </citation>
    <scope>NUCLEOTIDE SEQUENCE [LARGE SCALE GENOMIC DNA]</scope>
    <source>
        <strain evidence="2">JCM 12165</strain>
    </source>
</reference>
<protein>
    <submittedName>
        <fullName evidence="1">Acetamidase/formamidase family protein</fullName>
    </submittedName>
</protein>
<dbReference type="PANTHER" id="PTHR31891:SF1">
    <property type="entry name" value="FORMAMIDASE C869.04-RELATED"/>
    <property type="match status" value="1"/>
</dbReference>
<dbReference type="Pfam" id="PF03069">
    <property type="entry name" value="FmdA_AmdA"/>
    <property type="match status" value="2"/>
</dbReference>
<evidence type="ECO:0000313" key="1">
    <source>
        <dbReference type="EMBL" id="MFD1531949.1"/>
    </source>
</evidence>
<dbReference type="SUPFAM" id="SSF141130">
    <property type="entry name" value="Acetamidase/Formamidase-like"/>
    <property type="match status" value="1"/>
</dbReference>
<proteinExistence type="predicted"/>
<dbReference type="Proteomes" id="UP001597145">
    <property type="component" value="Unassembled WGS sequence"/>
</dbReference>
<evidence type="ECO:0000313" key="2">
    <source>
        <dbReference type="Proteomes" id="UP001597145"/>
    </source>
</evidence>
<keyword evidence="2" id="KW-1185">Reference proteome</keyword>
<dbReference type="Gene3D" id="2.60.120.580">
    <property type="entry name" value="Acetamidase/Formamidase-like domains"/>
    <property type="match status" value="2"/>
</dbReference>
<sequence length="382" mass="40441">MTTFPAPAMGAFPVLQEGVEVDGGTVYVPADPGRVLWGRLPHRSDTPVARIGAGDPVVIDTISHEGILEDQGSDPVGYFGRHGVAPDQVLADAIEVTARRRRDPRIDGPHIVTGPIAVDGARPGDLLAVRVDDLRMRAPYGVVSTRHGRGVLTGHPILDDGYNAFCSVRELDGAWFGTMPLRPDGDEVAHFPLAPFLGIIGVATDTETRAHSVPPGRHGGNIDIRLLTPGATLFVPVQVPDALLYVGDPHYAQGNGEVALTALEAPLRASLTVDLIPAAQVRHKLGRVEGPFAAGHGLLIPTGMDEDLNLALRMCVGNAVELVTALFDMDPRQAYLYLSAATDFDVSQAVDLVTGVHGSIRVADFPPGAGSGLARRILDRAR</sequence>
<comment type="caution">
    <text evidence="1">The sequence shown here is derived from an EMBL/GenBank/DDBJ whole genome shotgun (WGS) entry which is preliminary data.</text>
</comment>
<dbReference type="InterPro" id="IPR004304">
    <property type="entry name" value="FmdA_AmdA"/>
</dbReference>
<dbReference type="RefSeq" id="WP_343974535.1">
    <property type="nucleotide sequence ID" value="NZ_BAAAJG010000007.1"/>
</dbReference>
<organism evidence="1 2">
    <name type="scientific">Pseudonocardia aurantiaca</name>
    <dbReference type="NCBI Taxonomy" id="75290"/>
    <lineage>
        <taxon>Bacteria</taxon>
        <taxon>Bacillati</taxon>
        <taxon>Actinomycetota</taxon>
        <taxon>Actinomycetes</taxon>
        <taxon>Pseudonocardiales</taxon>
        <taxon>Pseudonocardiaceae</taxon>
        <taxon>Pseudonocardia</taxon>
    </lineage>
</organism>
<dbReference type="Gene3D" id="3.10.28.20">
    <property type="entry name" value="Acetamidase/Formamidase-like domains"/>
    <property type="match status" value="1"/>
</dbReference>
<dbReference type="PANTHER" id="PTHR31891">
    <property type="entry name" value="FORMAMIDASE C869.04-RELATED"/>
    <property type="match status" value="1"/>
</dbReference>
<accession>A0ABW4FNB4</accession>
<gene>
    <name evidence="1" type="ORF">ACFSCY_21185</name>
</gene>
<dbReference type="EMBL" id="JBHUCP010000016">
    <property type="protein sequence ID" value="MFD1531949.1"/>
    <property type="molecule type" value="Genomic_DNA"/>
</dbReference>
<name>A0ABW4FNB4_9PSEU</name>